<evidence type="ECO:0000313" key="2">
    <source>
        <dbReference type="EMBL" id="CAD9144654.1"/>
    </source>
</evidence>
<dbReference type="GO" id="GO:0005686">
    <property type="term" value="C:U2 snRNP"/>
    <property type="evidence" value="ECO:0007669"/>
    <property type="project" value="TreeGrafter"/>
</dbReference>
<dbReference type="EMBL" id="HBGF01044142">
    <property type="protein sequence ID" value="CAD9144654.1"/>
    <property type="molecule type" value="Transcribed_RNA"/>
</dbReference>
<evidence type="ECO:0000256" key="1">
    <source>
        <dbReference type="SAM" id="MobiDB-lite"/>
    </source>
</evidence>
<dbReference type="PANTHER" id="PTHR20978">
    <property type="entry name" value="SPLICING FACTOR 3B SUBUNIT 5"/>
    <property type="match status" value="1"/>
</dbReference>
<dbReference type="AlphaFoldDB" id="A0A7S1W2A9"/>
<dbReference type="Pfam" id="PF07189">
    <property type="entry name" value="SF3b10"/>
    <property type="match status" value="1"/>
</dbReference>
<dbReference type="PANTHER" id="PTHR20978:SF0">
    <property type="entry name" value="SPLICING FACTOR 3B SUBUNIT 5"/>
    <property type="match status" value="1"/>
</dbReference>
<proteinExistence type="predicted"/>
<gene>
    <name evidence="2" type="ORF">NDES1114_LOCUS29561</name>
</gene>
<protein>
    <submittedName>
        <fullName evidence="2">Uncharacterized protein</fullName>
    </submittedName>
</protein>
<dbReference type="GO" id="GO:0000398">
    <property type="term" value="P:mRNA splicing, via spliceosome"/>
    <property type="evidence" value="ECO:0007669"/>
    <property type="project" value="TreeGrafter"/>
</dbReference>
<accession>A0A7S1W2A9</accession>
<feature type="compositionally biased region" description="Acidic residues" evidence="1">
    <location>
        <begin position="122"/>
        <end position="132"/>
    </location>
</feature>
<feature type="region of interest" description="Disordered" evidence="1">
    <location>
        <begin position="94"/>
        <end position="183"/>
    </location>
</feature>
<feature type="compositionally biased region" description="Low complexity" evidence="1">
    <location>
        <begin position="172"/>
        <end position="183"/>
    </location>
</feature>
<sequence length="183" mass="19152">MGDPFVRPGVACDRYAELVYRNPGTGHSDTTVHEWLTQQHRDTLASLAGHPDRVLYLSVAQNTCAARTRHALIEQLAGDPCGPAPKRARDQLLGASEADVAKRAGQRATASTRDQRVTAEDVISDDGEDDAQGPDSIAAVPAGGAVEAAGVYTHADHGIQPPPEDDGDDDAAVATKPAEPAAE</sequence>
<reference evidence="2" key="1">
    <citation type="submission" date="2021-01" db="EMBL/GenBank/DDBJ databases">
        <authorList>
            <person name="Corre E."/>
            <person name="Pelletier E."/>
            <person name="Niang G."/>
            <person name="Scheremetjew M."/>
            <person name="Finn R."/>
            <person name="Kale V."/>
            <person name="Holt S."/>
            <person name="Cochrane G."/>
            <person name="Meng A."/>
            <person name="Brown T."/>
            <person name="Cohen L."/>
        </authorList>
    </citation>
    <scope>NUCLEOTIDE SEQUENCE</scope>
    <source>
        <strain evidence="2">CCAP 1951/1</strain>
    </source>
</reference>
<dbReference type="GO" id="GO:0071011">
    <property type="term" value="C:precatalytic spliceosome"/>
    <property type="evidence" value="ECO:0007669"/>
    <property type="project" value="TreeGrafter"/>
</dbReference>
<organism evidence="2">
    <name type="scientific">Neobodo designis</name>
    <name type="common">Flagellated protozoan</name>
    <name type="synonym">Bodo designis</name>
    <dbReference type="NCBI Taxonomy" id="312471"/>
    <lineage>
        <taxon>Eukaryota</taxon>
        <taxon>Discoba</taxon>
        <taxon>Euglenozoa</taxon>
        <taxon>Kinetoplastea</taxon>
        <taxon>Metakinetoplastina</taxon>
        <taxon>Neobodonida</taxon>
        <taxon>Neobodo</taxon>
    </lineage>
</organism>
<feature type="compositionally biased region" description="Low complexity" evidence="1">
    <location>
        <begin position="138"/>
        <end position="151"/>
    </location>
</feature>
<name>A0A7S1W2A9_NEODS</name>
<dbReference type="InterPro" id="IPR009846">
    <property type="entry name" value="SF3b5/RDS3-10"/>
</dbReference>